<comment type="similarity">
    <text evidence="1">Belongs to the N-acylglucosamine 2-epimerase family.</text>
</comment>
<dbReference type="Gene3D" id="1.50.10.10">
    <property type="match status" value="1"/>
</dbReference>
<protein>
    <submittedName>
        <fullName evidence="3">Mannose-6-phosphate isomerase, type 3</fullName>
    </submittedName>
</protein>
<evidence type="ECO:0000313" key="3">
    <source>
        <dbReference type="EMBL" id="SFR82993.1"/>
    </source>
</evidence>
<dbReference type="Pfam" id="PF07221">
    <property type="entry name" value="GlcNAc_2-epim"/>
    <property type="match status" value="1"/>
</dbReference>
<dbReference type="SUPFAM" id="SSF48208">
    <property type="entry name" value="Six-hairpin glycosidases"/>
    <property type="match status" value="1"/>
</dbReference>
<dbReference type="AlphaFoldDB" id="A0A1I6JVL3"/>
<dbReference type="PANTHER" id="PTHR15108">
    <property type="entry name" value="N-ACYLGLUCOSAMINE-2-EPIMERASE"/>
    <property type="match status" value="1"/>
</dbReference>
<evidence type="ECO:0000256" key="2">
    <source>
        <dbReference type="ARBA" id="ARBA00023235"/>
    </source>
</evidence>
<dbReference type="Proteomes" id="UP000198824">
    <property type="component" value="Unassembled WGS sequence"/>
</dbReference>
<dbReference type="InterPro" id="IPR012341">
    <property type="entry name" value="6hp_glycosidase-like_sf"/>
</dbReference>
<keyword evidence="4" id="KW-1185">Reference proteome</keyword>
<dbReference type="STRING" id="1166337.SAMN05192580_0949"/>
<name>A0A1I6JVL3_9SPHN</name>
<dbReference type="OrthoDB" id="9806359at2"/>
<dbReference type="GO" id="GO:0016853">
    <property type="term" value="F:isomerase activity"/>
    <property type="evidence" value="ECO:0007669"/>
    <property type="project" value="UniProtKB-KW"/>
</dbReference>
<reference evidence="3 4" key="1">
    <citation type="submission" date="2016-10" db="EMBL/GenBank/DDBJ databases">
        <authorList>
            <person name="de Groot N.N."/>
        </authorList>
    </citation>
    <scope>NUCLEOTIDE SEQUENCE [LARGE SCALE GENOMIC DNA]</scope>
    <source>
        <strain evidence="3 4">S5-249</strain>
    </source>
</reference>
<organism evidence="3 4">
    <name type="scientific">Sphingomonas jatrophae</name>
    <dbReference type="NCBI Taxonomy" id="1166337"/>
    <lineage>
        <taxon>Bacteria</taxon>
        <taxon>Pseudomonadati</taxon>
        <taxon>Pseudomonadota</taxon>
        <taxon>Alphaproteobacteria</taxon>
        <taxon>Sphingomonadales</taxon>
        <taxon>Sphingomonadaceae</taxon>
        <taxon>Sphingomonas</taxon>
    </lineage>
</organism>
<accession>A0A1I6JVL3</accession>
<evidence type="ECO:0000313" key="4">
    <source>
        <dbReference type="Proteomes" id="UP000198824"/>
    </source>
</evidence>
<proteinExistence type="inferred from homology"/>
<dbReference type="InterPro" id="IPR008928">
    <property type="entry name" value="6-hairpin_glycosidase_sf"/>
</dbReference>
<dbReference type="RefSeq" id="WP_093311469.1">
    <property type="nucleotide sequence ID" value="NZ_FOZG01000001.1"/>
</dbReference>
<dbReference type="EMBL" id="FOZG01000001">
    <property type="protein sequence ID" value="SFR82993.1"/>
    <property type="molecule type" value="Genomic_DNA"/>
</dbReference>
<dbReference type="InterPro" id="IPR010819">
    <property type="entry name" value="AGE/CE"/>
</dbReference>
<sequence>MTDSNLSAGRDWARSWLLDAALPLWWEAAADRTWGGWAERLDQQGKPTDDPRRARVQARMVFVYAQAKRLGWRGPADDAIRHGLDYLLSRYRRSDGLFRKAVLPDGTPADDGYDLYDQAFALLALNAAYRALGQPAEIRAEADALLGRLDTLLAHPFAGFEEARPRALPLRSNPHMHMLEALLAWTERGVGGAYEARARQIAELARTRFIDPATGAIGEYFDGDWHFMPGDKGGVREPGHQFEWAYLLGEADRLLGTSSSTHIQRLYAFGAQHGVDPARGVAVFEMDAEGRIIDPDARLWSQTERLRTALTLGHDKDADEALAAIRRFLDVPVRGLWLDRMKPDGHIVDEPAPGSSFYHIVSALLPLIG</sequence>
<evidence type="ECO:0000256" key="1">
    <source>
        <dbReference type="ARBA" id="ARBA00008558"/>
    </source>
</evidence>
<keyword evidence="2 3" id="KW-0413">Isomerase</keyword>
<gene>
    <name evidence="3" type="ORF">SAMN05192580_0949</name>
</gene>
<dbReference type="GO" id="GO:0005975">
    <property type="term" value="P:carbohydrate metabolic process"/>
    <property type="evidence" value="ECO:0007669"/>
    <property type="project" value="InterPro"/>
</dbReference>